<dbReference type="Proteomes" id="UP000008827">
    <property type="component" value="Chromosome 11"/>
</dbReference>
<sequence>MDPWFLSYAPLVAKIHGFISYPMIGICCFHYTLREGKKGFLIAVLLFIFRISSPLLADAIGILFIRCFC</sequence>
<reference evidence="2" key="3">
    <citation type="submission" date="2018-07" db="EMBL/GenBank/DDBJ databases">
        <title>WGS assembly of Glycine max.</title>
        <authorList>
            <person name="Schmutz J."/>
            <person name="Cannon S."/>
            <person name="Schlueter J."/>
            <person name="Ma J."/>
            <person name="Mitros T."/>
            <person name="Nelson W."/>
            <person name="Hyten D."/>
            <person name="Song Q."/>
            <person name="Thelen J."/>
            <person name="Cheng J."/>
            <person name="Xu D."/>
            <person name="Hellsten U."/>
            <person name="May G."/>
            <person name="Yu Y."/>
            <person name="Sakurai T."/>
            <person name="Umezawa T."/>
            <person name="Bhattacharyya M."/>
            <person name="Sandhu D."/>
            <person name="Valliyodan B."/>
            <person name="Lindquist E."/>
            <person name="Peto M."/>
            <person name="Grant D."/>
            <person name="Shu S."/>
            <person name="Goodstein D."/>
            <person name="Barry K."/>
            <person name="Futrell-Griggs M."/>
            <person name="Abernathy B."/>
            <person name="Du J."/>
            <person name="Tian Z."/>
            <person name="Zhu L."/>
            <person name="Gill N."/>
            <person name="Joshi T."/>
            <person name="Libault M."/>
            <person name="Sethuraman A."/>
            <person name="Zhang X."/>
            <person name="Shinozaki K."/>
            <person name="Nguyen H."/>
            <person name="Wing R."/>
            <person name="Cregan P."/>
            <person name="Specht J."/>
            <person name="Grimwood J."/>
            <person name="Rokhsar D."/>
            <person name="Stacey G."/>
            <person name="Shoemaker R."/>
            <person name="Jackson S."/>
        </authorList>
    </citation>
    <scope>NUCLEOTIDE SEQUENCE</scope>
    <source>
        <tissue evidence="2">Callus</tissue>
    </source>
</reference>
<name>A0A0R0HBJ8_SOYBN</name>
<evidence type="ECO:0000313" key="3">
    <source>
        <dbReference type="EnsemblPlants" id="KRH28188"/>
    </source>
</evidence>
<dbReference type="AlphaFoldDB" id="A0A0R0HBJ8"/>
<gene>
    <name evidence="2" type="ORF">GLYMA_11G037800</name>
</gene>
<evidence type="ECO:0000313" key="4">
    <source>
        <dbReference type="Proteomes" id="UP000008827"/>
    </source>
</evidence>
<feature type="transmembrane region" description="Helical" evidence="1">
    <location>
        <begin position="12"/>
        <end position="33"/>
    </location>
</feature>
<feature type="transmembrane region" description="Helical" evidence="1">
    <location>
        <begin position="40"/>
        <end position="65"/>
    </location>
</feature>
<keyword evidence="1" id="KW-0812">Transmembrane</keyword>
<dbReference type="EnsemblPlants" id="KRH28188">
    <property type="protein sequence ID" value="KRH28188"/>
    <property type="gene ID" value="GLYMA_11G037800"/>
</dbReference>
<evidence type="ECO:0000256" key="1">
    <source>
        <dbReference type="SAM" id="Phobius"/>
    </source>
</evidence>
<dbReference type="EMBL" id="CM000844">
    <property type="protein sequence ID" value="KRH28188.1"/>
    <property type="molecule type" value="Genomic_DNA"/>
</dbReference>
<protein>
    <submittedName>
        <fullName evidence="2 3">Uncharacterized protein</fullName>
    </submittedName>
</protein>
<organism evidence="2">
    <name type="scientific">Glycine max</name>
    <name type="common">Soybean</name>
    <name type="synonym">Glycine hispida</name>
    <dbReference type="NCBI Taxonomy" id="3847"/>
    <lineage>
        <taxon>Eukaryota</taxon>
        <taxon>Viridiplantae</taxon>
        <taxon>Streptophyta</taxon>
        <taxon>Embryophyta</taxon>
        <taxon>Tracheophyta</taxon>
        <taxon>Spermatophyta</taxon>
        <taxon>Magnoliopsida</taxon>
        <taxon>eudicotyledons</taxon>
        <taxon>Gunneridae</taxon>
        <taxon>Pentapetalae</taxon>
        <taxon>rosids</taxon>
        <taxon>fabids</taxon>
        <taxon>Fabales</taxon>
        <taxon>Fabaceae</taxon>
        <taxon>Papilionoideae</taxon>
        <taxon>50 kb inversion clade</taxon>
        <taxon>NPAAA clade</taxon>
        <taxon>indigoferoid/millettioid clade</taxon>
        <taxon>Phaseoleae</taxon>
        <taxon>Glycine</taxon>
        <taxon>Glycine subgen. Soja</taxon>
    </lineage>
</organism>
<evidence type="ECO:0000313" key="2">
    <source>
        <dbReference type="EMBL" id="KRH28188.1"/>
    </source>
</evidence>
<dbReference type="InParanoid" id="A0A0R0HBJ8"/>
<keyword evidence="4" id="KW-1185">Reference proteome</keyword>
<proteinExistence type="predicted"/>
<accession>A0A0R0HBJ8</accession>
<dbReference type="Gramene" id="KRH28188">
    <property type="protein sequence ID" value="KRH28188"/>
    <property type="gene ID" value="GLYMA_11G037800"/>
</dbReference>
<reference evidence="3" key="2">
    <citation type="submission" date="2018-02" db="UniProtKB">
        <authorList>
            <consortium name="EnsemblPlants"/>
        </authorList>
    </citation>
    <scope>IDENTIFICATION</scope>
    <source>
        <strain evidence="3">Williams 82</strain>
    </source>
</reference>
<reference evidence="2 3" key="1">
    <citation type="journal article" date="2010" name="Nature">
        <title>Genome sequence of the palaeopolyploid soybean.</title>
        <authorList>
            <person name="Schmutz J."/>
            <person name="Cannon S.B."/>
            <person name="Schlueter J."/>
            <person name="Ma J."/>
            <person name="Mitros T."/>
            <person name="Nelson W."/>
            <person name="Hyten D.L."/>
            <person name="Song Q."/>
            <person name="Thelen J.J."/>
            <person name="Cheng J."/>
            <person name="Xu D."/>
            <person name="Hellsten U."/>
            <person name="May G.D."/>
            <person name="Yu Y."/>
            <person name="Sakurai T."/>
            <person name="Umezawa T."/>
            <person name="Bhattacharyya M.K."/>
            <person name="Sandhu D."/>
            <person name="Valliyodan B."/>
            <person name="Lindquist E."/>
            <person name="Peto M."/>
            <person name="Grant D."/>
            <person name="Shu S."/>
            <person name="Goodstein D."/>
            <person name="Barry K."/>
            <person name="Futrell-Griggs M."/>
            <person name="Abernathy B."/>
            <person name="Du J."/>
            <person name="Tian Z."/>
            <person name="Zhu L."/>
            <person name="Gill N."/>
            <person name="Joshi T."/>
            <person name="Libault M."/>
            <person name="Sethuraman A."/>
            <person name="Zhang X.-C."/>
            <person name="Shinozaki K."/>
            <person name="Nguyen H.T."/>
            <person name="Wing R.A."/>
            <person name="Cregan P."/>
            <person name="Specht J."/>
            <person name="Grimwood J."/>
            <person name="Rokhsar D."/>
            <person name="Stacey G."/>
            <person name="Shoemaker R.C."/>
            <person name="Jackson S.A."/>
        </authorList>
    </citation>
    <scope>NUCLEOTIDE SEQUENCE [LARGE SCALE GENOMIC DNA]</scope>
    <source>
        <strain evidence="3">cv. Williams 82</strain>
        <tissue evidence="2">Callus</tissue>
    </source>
</reference>
<keyword evidence="1" id="KW-0472">Membrane</keyword>
<keyword evidence="1" id="KW-1133">Transmembrane helix</keyword>